<accession>A0A066XED7</accession>
<protein>
    <recommendedName>
        <fullName evidence="4">Apple domain-containing protein</fullName>
    </recommendedName>
</protein>
<gene>
    <name evidence="2" type="ORF">CSUB01_06161</name>
</gene>
<dbReference type="HOGENOM" id="CLU_022878_5_0_1"/>
<evidence type="ECO:0000313" key="2">
    <source>
        <dbReference type="EMBL" id="KDN64385.1"/>
    </source>
</evidence>
<sequence length="468" mass="48736">MFYHLALIALAGLGTASPALDPMDFDAILAAPTPSLVGPPVTAANQTSVYNQAAASSTATAIVTDVASASATASVDPTSPSKARRALEAREYCFWGYCWGAPSPPSPPGPPAPPAKPTSICTTSSTKATVATVTKSTTITTPSSTVITSASPVTTAPPTCTPINWTNTNAFTTAAGCTASFEVGTFCGFVNPEDPCAIQPNGNGPRVQPDTVEAFEAYPEFHKNAQTAVTPSGYASTFKDLNASVNANSYLGLYTLTSYDVAKCASYCDNTNLCTGINIYIERDPSINPDQCSCTNPSSITNYKCTLWGSGVDKAAATNFGQTRDNFQVVIAGSNGYEKTNNTTPVTPPGWTKPRGCGGVVHNHPSTCMGQSFFPGPFDVSVCAAYAASQNAKNAKSVGLASWASWFGYSPLKCNFFNAFMVKENGVAKGTYCSLFSQQYAPSAASYTPGKVGGISWGVESSWTFCSA</sequence>
<reference evidence="3" key="1">
    <citation type="journal article" date="2014" name="Genome Announc.">
        <title>Draft genome sequence of Colletotrichum sublineola, a destructive pathogen of cultivated sorghum.</title>
        <authorList>
            <person name="Baroncelli R."/>
            <person name="Sanz-Martin J.M."/>
            <person name="Rech G.E."/>
            <person name="Sukno S.A."/>
            <person name="Thon M.R."/>
        </authorList>
    </citation>
    <scope>NUCLEOTIDE SEQUENCE [LARGE SCALE GENOMIC DNA]</scope>
    <source>
        <strain evidence="3">TX430BB</strain>
    </source>
</reference>
<comment type="caution">
    <text evidence="2">The sequence shown here is derived from an EMBL/GenBank/DDBJ whole genome shotgun (WGS) entry which is preliminary data.</text>
</comment>
<dbReference type="PANTHER" id="PTHR36578">
    <property type="entry name" value="CHROMOSOME 15, WHOLE GENOME SHOTGUN SEQUENCE"/>
    <property type="match status" value="1"/>
</dbReference>
<evidence type="ECO:0000256" key="1">
    <source>
        <dbReference type="SAM" id="SignalP"/>
    </source>
</evidence>
<dbReference type="OrthoDB" id="271448at2759"/>
<dbReference type="OMA" id="VGTYCGF"/>
<dbReference type="AlphaFoldDB" id="A0A066XED7"/>
<keyword evidence="1" id="KW-0732">Signal</keyword>
<dbReference type="eggNOG" id="ENOG502SMPD">
    <property type="taxonomic scope" value="Eukaryota"/>
</dbReference>
<keyword evidence="3" id="KW-1185">Reference proteome</keyword>
<proteinExistence type="predicted"/>
<evidence type="ECO:0000313" key="3">
    <source>
        <dbReference type="Proteomes" id="UP000027238"/>
    </source>
</evidence>
<dbReference type="EMBL" id="JMSE01001138">
    <property type="protein sequence ID" value="KDN64385.1"/>
    <property type="molecule type" value="Genomic_DNA"/>
</dbReference>
<name>A0A066XED7_COLSU</name>
<feature type="signal peptide" evidence="1">
    <location>
        <begin position="1"/>
        <end position="16"/>
    </location>
</feature>
<feature type="chain" id="PRO_5001630144" description="Apple domain-containing protein" evidence="1">
    <location>
        <begin position="17"/>
        <end position="468"/>
    </location>
</feature>
<dbReference type="Proteomes" id="UP000027238">
    <property type="component" value="Unassembled WGS sequence"/>
</dbReference>
<organism evidence="2 3">
    <name type="scientific">Colletotrichum sublineola</name>
    <name type="common">Sorghum anthracnose fungus</name>
    <dbReference type="NCBI Taxonomy" id="1173701"/>
    <lineage>
        <taxon>Eukaryota</taxon>
        <taxon>Fungi</taxon>
        <taxon>Dikarya</taxon>
        <taxon>Ascomycota</taxon>
        <taxon>Pezizomycotina</taxon>
        <taxon>Sordariomycetes</taxon>
        <taxon>Hypocreomycetidae</taxon>
        <taxon>Glomerellales</taxon>
        <taxon>Glomerellaceae</taxon>
        <taxon>Colletotrichum</taxon>
        <taxon>Colletotrichum graminicola species complex</taxon>
    </lineage>
</organism>
<dbReference type="PANTHER" id="PTHR36578:SF1">
    <property type="entry name" value="APPLE DOMAIN-CONTAINING PROTEIN"/>
    <property type="match status" value="1"/>
</dbReference>
<dbReference type="STRING" id="1173701.A0A066XED7"/>
<evidence type="ECO:0008006" key="4">
    <source>
        <dbReference type="Google" id="ProtNLM"/>
    </source>
</evidence>